<gene>
    <name evidence="5" type="ORF">TcWFU_010517</name>
</gene>
<dbReference type="Pfam" id="PF07740">
    <property type="entry name" value="Toxin_12"/>
    <property type="match status" value="1"/>
</dbReference>
<sequence length="76" mass="8699">MRILLLFAALTAICGACNRCRGYFQPCASDKDCCEDLDCYQIGSYRYRMQCLPCPSIGCAYFSEEPWVPQRNAERL</sequence>
<keyword evidence="2" id="KW-0964">Secreted</keyword>
<evidence type="ECO:0000313" key="5">
    <source>
        <dbReference type="EMBL" id="KAL5102757.1"/>
    </source>
</evidence>
<organism evidence="5 6">
    <name type="scientific">Taenia crassiceps</name>
    <dbReference type="NCBI Taxonomy" id="6207"/>
    <lineage>
        <taxon>Eukaryota</taxon>
        <taxon>Metazoa</taxon>
        <taxon>Spiralia</taxon>
        <taxon>Lophotrochozoa</taxon>
        <taxon>Platyhelminthes</taxon>
        <taxon>Cestoda</taxon>
        <taxon>Eucestoda</taxon>
        <taxon>Cyclophyllidea</taxon>
        <taxon>Taeniidae</taxon>
        <taxon>Taenia</taxon>
    </lineage>
</organism>
<name>A0ABR4PZN8_9CEST</name>
<protein>
    <submittedName>
        <fullName evidence="5">Uncharacterized protein</fullName>
    </submittedName>
</protein>
<keyword evidence="3" id="KW-1015">Disulfide bond</keyword>
<accession>A0ABR4PZN8</accession>
<feature type="chain" id="PRO_5047365314" evidence="4">
    <location>
        <begin position="17"/>
        <end position="76"/>
    </location>
</feature>
<dbReference type="InterPro" id="IPR011696">
    <property type="entry name" value="Huwentoxin-1"/>
</dbReference>
<dbReference type="EMBL" id="JAKROA010000027">
    <property type="protein sequence ID" value="KAL5102757.1"/>
    <property type="molecule type" value="Genomic_DNA"/>
</dbReference>
<keyword evidence="6" id="KW-1185">Reference proteome</keyword>
<comment type="subcellular location">
    <subcellularLocation>
        <location evidence="1">Secreted</location>
    </subcellularLocation>
</comment>
<dbReference type="Proteomes" id="UP001651158">
    <property type="component" value="Unassembled WGS sequence"/>
</dbReference>
<evidence type="ECO:0000256" key="3">
    <source>
        <dbReference type="ARBA" id="ARBA00023157"/>
    </source>
</evidence>
<evidence type="ECO:0000256" key="4">
    <source>
        <dbReference type="SAM" id="SignalP"/>
    </source>
</evidence>
<comment type="caution">
    <text evidence="5">The sequence shown here is derived from an EMBL/GenBank/DDBJ whole genome shotgun (WGS) entry which is preliminary data.</text>
</comment>
<evidence type="ECO:0000256" key="2">
    <source>
        <dbReference type="ARBA" id="ARBA00022525"/>
    </source>
</evidence>
<reference evidence="5 6" key="1">
    <citation type="journal article" date="2022" name="Front. Cell. Infect. Microbiol.">
        <title>The Genomes of Two Strains of Taenia crassiceps the Animal Model for the Study of Human Cysticercosis.</title>
        <authorList>
            <person name="Bobes R.J."/>
            <person name="Estrada K."/>
            <person name="Rios-Valencia D.G."/>
            <person name="Calderon-Gallegos A."/>
            <person name="de la Torre P."/>
            <person name="Carrero J.C."/>
            <person name="Sanchez-Flores A."/>
            <person name="Laclette J.P."/>
        </authorList>
    </citation>
    <scope>NUCLEOTIDE SEQUENCE [LARGE SCALE GENOMIC DNA]</scope>
    <source>
        <strain evidence="5">WFUcys</strain>
    </source>
</reference>
<proteinExistence type="predicted"/>
<feature type="signal peptide" evidence="4">
    <location>
        <begin position="1"/>
        <end position="16"/>
    </location>
</feature>
<evidence type="ECO:0000256" key="1">
    <source>
        <dbReference type="ARBA" id="ARBA00004613"/>
    </source>
</evidence>
<keyword evidence="4" id="KW-0732">Signal</keyword>
<evidence type="ECO:0000313" key="6">
    <source>
        <dbReference type="Proteomes" id="UP001651158"/>
    </source>
</evidence>